<gene>
    <name evidence="2" type="ORF">HMPREF1219_01907</name>
</gene>
<sequence>MRKADLPAAVVAYTTSVHGWKQQLGTFGRMRRNGDITDEAYFWEIEPISALIKVYSEEALPQLDKCVREAGGGKTETAALSTADGEPNNVGVGLIASGATLAIVGLIAAIVPQLKNILPAQLAALLP</sequence>
<comment type="caution">
    <text evidence="2">The sequence shown here is derived from an EMBL/GenBank/DDBJ whole genome shotgun (WGS) entry which is preliminary data.</text>
</comment>
<keyword evidence="1" id="KW-0472">Membrane</keyword>
<reference evidence="2 3" key="1">
    <citation type="submission" date="2013-05" db="EMBL/GenBank/DDBJ databases">
        <title>The Genome Sequence of Corynebacterium pyruviciproducens 1773O (ATCC BAA-1742).</title>
        <authorList>
            <consortium name="The Broad Institute Genomics Platform"/>
            <person name="Earl A."/>
            <person name="Ward D."/>
            <person name="Feldgarden M."/>
            <person name="Gevers D."/>
            <person name="Tong J."/>
            <person name="Walker B."/>
            <person name="Young S."/>
            <person name="Zeng Q."/>
            <person name="Gargeya S."/>
            <person name="Fitzgerald M."/>
            <person name="Haas B."/>
            <person name="Abouelleil A."/>
            <person name="Allen A.W."/>
            <person name="Alvarado L."/>
            <person name="Arachchi H.M."/>
            <person name="Berlin A.M."/>
            <person name="Chapman S.B."/>
            <person name="Gainer-Dewar J."/>
            <person name="Goldberg J."/>
            <person name="Griggs A."/>
            <person name="Gujja S."/>
            <person name="Hansen M."/>
            <person name="Howarth C."/>
            <person name="Imamovic A."/>
            <person name="Ireland A."/>
            <person name="Larimer J."/>
            <person name="McCowan C."/>
            <person name="Murphy C."/>
            <person name="Pearson M."/>
            <person name="Poon T.W."/>
            <person name="Priest M."/>
            <person name="Roberts A."/>
            <person name="Saif S."/>
            <person name="Shea T."/>
            <person name="Sisk P."/>
            <person name="Sykes S."/>
            <person name="Wortman J."/>
            <person name="Nusbaum C."/>
            <person name="Birren B."/>
        </authorList>
    </citation>
    <scope>NUCLEOTIDE SEQUENCE [LARGE SCALE GENOMIC DNA]</scope>
    <source>
        <strain evidence="2 3">ATCC BAA-1742</strain>
    </source>
</reference>
<evidence type="ECO:0000313" key="2">
    <source>
        <dbReference type="EMBL" id="EPD68261.1"/>
    </source>
</evidence>
<feature type="transmembrane region" description="Helical" evidence="1">
    <location>
        <begin position="90"/>
        <end position="111"/>
    </location>
</feature>
<keyword evidence="3" id="KW-1185">Reference proteome</keyword>
<name>S2YV86_9CORY</name>
<evidence type="ECO:0000256" key="1">
    <source>
        <dbReference type="SAM" id="Phobius"/>
    </source>
</evidence>
<keyword evidence="1" id="KW-0812">Transmembrane</keyword>
<evidence type="ECO:0000313" key="3">
    <source>
        <dbReference type="Proteomes" id="UP000014408"/>
    </source>
</evidence>
<organism evidence="2 3">
    <name type="scientific">Corynebacterium pyruviciproducens ATCC BAA-1742</name>
    <dbReference type="NCBI Taxonomy" id="1125779"/>
    <lineage>
        <taxon>Bacteria</taxon>
        <taxon>Bacillati</taxon>
        <taxon>Actinomycetota</taxon>
        <taxon>Actinomycetes</taxon>
        <taxon>Mycobacteriales</taxon>
        <taxon>Corynebacteriaceae</taxon>
        <taxon>Corynebacterium</taxon>
    </lineage>
</organism>
<dbReference type="RefSeq" id="WP_016458645.1">
    <property type="nucleotide sequence ID" value="NZ_KE150447.1"/>
</dbReference>
<dbReference type="EMBL" id="ATBY01000016">
    <property type="protein sequence ID" value="EPD68261.1"/>
    <property type="molecule type" value="Genomic_DNA"/>
</dbReference>
<dbReference type="Proteomes" id="UP000014408">
    <property type="component" value="Unassembled WGS sequence"/>
</dbReference>
<protein>
    <submittedName>
        <fullName evidence="2">Uncharacterized protein</fullName>
    </submittedName>
</protein>
<dbReference type="PATRIC" id="fig|1125779.3.peg.1852"/>
<dbReference type="HOGENOM" id="CLU_1966865_0_0_11"/>
<keyword evidence="1" id="KW-1133">Transmembrane helix</keyword>
<dbReference type="eggNOG" id="ENOG5031X5M">
    <property type="taxonomic scope" value="Bacteria"/>
</dbReference>
<proteinExistence type="predicted"/>
<dbReference type="AlphaFoldDB" id="S2YV86"/>
<accession>S2YV86</accession>